<dbReference type="PANTHER" id="PTHR13153:SF5">
    <property type="entry name" value="GATOR COMPLEX PROTEIN NPRL3"/>
    <property type="match status" value="1"/>
</dbReference>
<organism evidence="6 7">
    <name type="scientific">Allomyces macrogynus (strain ATCC 38327)</name>
    <name type="common">Allomyces javanicus var. macrogynus</name>
    <dbReference type="NCBI Taxonomy" id="578462"/>
    <lineage>
        <taxon>Eukaryota</taxon>
        <taxon>Fungi</taxon>
        <taxon>Fungi incertae sedis</taxon>
        <taxon>Blastocladiomycota</taxon>
        <taxon>Blastocladiomycetes</taxon>
        <taxon>Blastocladiales</taxon>
        <taxon>Blastocladiaceae</taxon>
        <taxon>Allomyces</taxon>
    </lineage>
</organism>
<accession>A0A0L0SEL2</accession>
<dbReference type="GO" id="GO:0051321">
    <property type="term" value="P:meiotic cell cycle"/>
    <property type="evidence" value="ECO:0007669"/>
    <property type="project" value="UniProtKB-UniRule"/>
</dbReference>
<dbReference type="STRING" id="578462.A0A0L0SEL2"/>
<evidence type="ECO:0000256" key="2">
    <source>
        <dbReference type="RuleBase" id="RU368069"/>
    </source>
</evidence>
<dbReference type="InterPro" id="IPR056603">
    <property type="entry name" value="HTH_NPRL3"/>
</dbReference>
<name>A0A0L0SEL2_ALLM3</name>
<feature type="coiled-coil region" evidence="3">
    <location>
        <begin position="310"/>
        <end position="337"/>
    </location>
</feature>
<feature type="compositionally biased region" description="Basic residues" evidence="4">
    <location>
        <begin position="512"/>
        <end position="536"/>
    </location>
</feature>
<feature type="compositionally biased region" description="Basic and acidic residues" evidence="4">
    <location>
        <begin position="399"/>
        <end position="411"/>
    </location>
</feature>
<dbReference type="GO" id="GO:0005774">
    <property type="term" value="C:vacuolar membrane"/>
    <property type="evidence" value="ECO:0007669"/>
    <property type="project" value="UniProtKB-SubCell"/>
</dbReference>
<keyword evidence="7" id="KW-1185">Reference proteome</keyword>
<protein>
    <recommendedName>
        <fullName evidence="2">Nitrogen permease regulator 3</fullName>
    </recommendedName>
    <alternativeName>
        <fullName evidence="2">Required for meiotic nuclear division protein 11</fullName>
    </alternativeName>
</protein>
<sequence>MLLAVCLVASSSRGHHVVAHAPSNPTRAVHPQQWANAAEQAQYHRASPHVRASPTAPPPGRLPLSLARGRDMATSVPALVSDVLGADQHQVDLARCPVSADLSRRFSLSASNAMGNVGGTGTANVTGGDAAGSTTATGPSPRLGDAALANDARPAAASVLRPGTAASIVTLAGSTTTPVPSIAPSHASAAVNEAPVAPTAAQPPPVLPVLRPSTLGSGVTPIVSPVQSPRVPPPRTPAIGVPTAAAAPTHILGIDLQTFARLVAPKAPCCDSRFELQLGDLILIGLPVALTGAKLAPRYANVPGIAPYYRRRMRRYAREAQIQLQEQQKRMQEEALEGAPTFGGGAHRRGRSRRAAQATTTVERSSSESEAGSDTDAPQGGGAATTDHDDESDDDESDGDRPYYQDDHDPWQQDSAVGGDTFDPDEYERNGPLGWPSDSDRDDLDDDDLDDDLDASVRPHALDSSSSDDDDLHASFLVPRRRSSTVNSENLPPLGRTGRAGTRTADGMRLRASAKPRARTRTQSRRRRRDASAHPRHAHRFHISMFHVVFLVQDAGPATRDFVEALYHHVAAPVTRALRHEQVRSEYVRRHAEELLAMRDGATAASRTGSSVGLGMRTPPTSAESAEAMASAASGISRAGPATDADEDPYSLVDLMAQLYAVGARGRGAPPVHVVINNHIELTLHIPAHRVPTARHVLALDHLEPEPAGDDDLTDLDYYDDDPKDERNRAWAGSDDECVGFEPDPCAAALGIDAADRGAYFPLIRSYHSLALVGDRDAVLRALPADASPLVRAFVQWVHPNQSFVEAHLHFQVPLYQILRVAAHLVRWGKARIIHPVSFKNVFQVHPDLDLRQLVAPSATSAAHMPHATSLPVTDWDVRVGGGVFDEDLPGSGAPLRPTTSTATGDVPAPDAPSLAAEFRRMFPTFDLLTVIADLTSKRTLFSALTPDERNLALQAAALLVARGALLQVHRYVYLKVPEILARVPGLALADFEQLCGAEGAPAVLGAAAGVSGAAGAPRPEERKCVLPVGAGGAGWAAVPKGVREWVKMVGSSNPAYAATFERVALYLTGRFHTDEIAYRTGVERKELNRVLNAYAQELITVMHP</sequence>
<dbReference type="EMBL" id="GG745337">
    <property type="protein sequence ID" value="KNE60887.1"/>
    <property type="molecule type" value="Genomic_DNA"/>
</dbReference>
<evidence type="ECO:0000256" key="3">
    <source>
        <dbReference type="SAM" id="Coils"/>
    </source>
</evidence>
<feature type="region of interest" description="Disordered" evidence="4">
    <location>
        <begin position="339"/>
        <end position="536"/>
    </location>
</feature>
<comment type="function">
    <text evidence="2">Mediates inactivation of the TORC1 complex in response to amino acid starvation. Required for meiotic nuclear division.</text>
</comment>
<comment type="subcellular location">
    <subcellularLocation>
        <location evidence="2">Vacuole membrane</location>
        <topology evidence="2">Peripheral membrane protein</topology>
    </subcellularLocation>
</comment>
<dbReference type="GO" id="GO:1990130">
    <property type="term" value="C:GATOR1 complex"/>
    <property type="evidence" value="ECO:0007669"/>
    <property type="project" value="TreeGrafter"/>
</dbReference>
<dbReference type="GO" id="GO:0010508">
    <property type="term" value="P:positive regulation of autophagy"/>
    <property type="evidence" value="ECO:0007669"/>
    <property type="project" value="TreeGrafter"/>
</dbReference>
<dbReference type="InterPro" id="IPR005365">
    <property type="entry name" value="Npr3"/>
</dbReference>
<dbReference type="OrthoDB" id="18648at2759"/>
<evidence type="ECO:0000313" key="6">
    <source>
        <dbReference type="EMBL" id="KNE60887.1"/>
    </source>
</evidence>
<feature type="compositionally biased region" description="Acidic residues" evidence="4">
    <location>
        <begin position="388"/>
        <end position="398"/>
    </location>
</feature>
<gene>
    <name evidence="6" type="ORF">AMAG_06649</name>
</gene>
<dbReference type="VEuPathDB" id="FungiDB:AMAG_06649"/>
<feature type="compositionally biased region" description="Acidic residues" evidence="4">
    <location>
        <begin position="440"/>
        <end position="454"/>
    </location>
</feature>
<feature type="region of interest" description="Disordered" evidence="4">
    <location>
        <begin position="125"/>
        <end position="146"/>
    </location>
</feature>
<evidence type="ECO:0000256" key="4">
    <source>
        <dbReference type="SAM" id="MobiDB-lite"/>
    </source>
</evidence>
<keyword evidence="3" id="KW-0175">Coiled coil</keyword>
<evidence type="ECO:0000256" key="1">
    <source>
        <dbReference type="ARBA" id="ARBA00010546"/>
    </source>
</evidence>
<dbReference type="eggNOG" id="KOG3830">
    <property type="taxonomic scope" value="Eukaryota"/>
</dbReference>
<feature type="compositionally biased region" description="Low complexity" evidence="4">
    <location>
        <begin position="125"/>
        <end position="138"/>
    </location>
</feature>
<dbReference type="Proteomes" id="UP000054350">
    <property type="component" value="Unassembled WGS sequence"/>
</dbReference>
<keyword evidence="2" id="KW-0469">Meiosis</keyword>
<dbReference type="GO" id="GO:0038202">
    <property type="term" value="P:TORC1 signaling"/>
    <property type="evidence" value="ECO:0007669"/>
    <property type="project" value="TreeGrafter"/>
</dbReference>
<proteinExistence type="inferred from homology"/>
<dbReference type="GO" id="GO:1904262">
    <property type="term" value="P:negative regulation of TORC1 signaling"/>
    <property type="evidence" value="ECO:0007669"/>
    <property type="project" value="TreeGrafter"/>
</dbReference>
<dbReference type="AlphaFoldDB" id="A0A0L0SEL2"/>
<evidence type="ECO:0000313" key="7">
    <source>
        <dbReference type="Proteomes" id="UP000054350"/>
    </source>
</evidence>
<dbReference type="Pfam" id="PF24064">
    <property type="entry name" value="HTH_NPRL3"/>
    <property type="match status" value="1"/>
</dbReference>
<dbReference type="Pfam" id="PF03666">
    <property type="entry name" value="NPR3"/>
    <property type="match status" value="1"/>
</dbReference>
<reference evidence="7" key="2">
    <citation type="submission" date="2009-11" db="EMBL/GenBank/DDBJ databases">
        <title>The Genome Sequence of Allomyces macrogynus strain ATCC 38327.</title>
        <authorList>
            <consortium name="The Broad Institute Genome Sequencing Platform"/>
            <person name="Russ C."/>
            <person name="Cuomo C."/>
            <person name="Shea T."/>
            <person name="Young S.K."/>
            <person name="Zeng Q."/>
            <person name="Koehrsen M."/>
            <person name="Haas B."/>
            <person name="Borodovsky M."/>
            <person name="Guigo R."/>
            <person name="Alvarado L."/>
            <person name="Berlin A."/>
            <person name="Borenstein D."/>
            <person name="Chen Z."/>
            <person name="Engels R."/>
            <person name="Freedman E."/>
            <person name="Gellesch M."/>
            <person name="Goldberg J."/>
            <person name="Griggs A."/>
            <person name="Gujja S."/>
            <person name="Heiman D."/>
            <person name="Hepburn T."/>
            <person name="Howarth C."/>
            <person name="Jen D."/>
            <person name="Larson L."/>
            <person name="Lewis B."/>
            <person name="Mehta T."/>
            <person name="Park D."/>
            <person name="Pearson M."/>
            <person name="Roberts A."/>
            <person name="Saif S."/>
            <person name="Shenoy N."/>
            <person name="Sisk P."/>
            <person name="Stolte C."/>
            <person name="Sykes S."/>
            <person name="Walk T."/>
            <person name="White J."/>
            <person name="Yandava C."/>
            <person name="Burger G."/>
            <person name="Gray M.W."/>
            <person name="Holland P.W.H."/>
            <person name="King N."/>
            <person name="Lang F.B.F."/>
            <person name="Roger A.J."/>
            <person name="Ruiz-Trillo I."/>
            <person name="Lander E."/>
            <person name="Nusbaum C."/>
        </authorList>
    </citation>
    <scope>NUCLEOTIDE SEQUENCE [LARGE SCALE GENOMIC DNA]</scope>
    <source>
        <strain evidence="7">ATCC 38327</strain>
    </source>
</reference>
<feature type="region of interest" description="Disordered" evidence="4">
    <location>
        <begin position="886"/>
        <end position="910"/>
    </location>
</feature>
<reference evidence="6 7" key="1">
    <citation type="submission" date="2009-11" db="EMBL/GenBank/DDBJ databases">
        <title>Annotation of Allomyces macrogynus ATCC 38327.</title>
        <authorList>
            <consortium name="The Broad Institute Genome Sequencing Platform"/>
            <person name="Russ C."/>
            <person name="Cuomo C."/>
            <person name="Burger G."/>
            <person name="Gray M.W."/>
            <person name="Holland P.W.H."/>
            <person name="King N."/>
            <person name="Lang F.B.F."/>
            <person name="Roger A.J."/>
            <person name="Ruiz-Trillo I."/>
            <person name="Young S.K."/>
            <person name="Zeng Q."/>
            <person name="Gargeya S."/>
            <person name="Fitzgerald M."/>
            <person name="Haas B."/>
            <person name="Abouelleil A."/>
            <person name="Alvarado L."/>
            <person name="Arachchi H.M."/>
            <person name="Berlin A."/>
            <person name="Chapman S.B."/>
            <person name="Gearin G."/>
            <person name="Goldberg J."/>
            <person name="Griggs A."/>
            <person name="Gujja S."/>
            <person name="Hansen M."/>
            <person name="Heiman D."/>
            <person name="Howarth C."/>
            <person name="Larimer J."/>
            <person name="Lui A."/>
            <person name="MacDonald P.J.P."/>
            <person name="McCowen C."/>
            <person name="Montmayeur A."/>
            <person name="Murphy C."/>
            <person name="Neiman D."/>
            <person name="Pearson M."/>
            <person name="Priest M."/>
            <person name="Roberts A."/>
            <person name="Saif S."/>
            <person name="Shea T."/>
            <person name="Sisk P."/>
            <person name="Stolte C."/>
            <person name="Sykes S."/>
            <person name="Wortman J."/>
            <person name="Nusbaum C."/>
            <person name="Birren B."/>
        </authorList>
    </citation>
    <scope>NUCLEOTIDE SEQUENCE [LARGE SCALE GENOMIC DNA]</scope>
    <source>
        <strain evidence="6 7">ATCC 38327</strain>
    </source>
</reference>
<dbReference type="GO" id="GO:0034198">
    <property type="term" value="P:cellular response to amino acid starvation"/>
    <property type="evidence" value="ECO:0007669"/>
    <property type="project" value="TreeGrafter"/>
</dbReference>
<feature type="domain" description="GATOR1 complex protein NPRL3 C-terminal HTH" evidence="5">
    <location>
        <begin position="1044"/>
        <end position="1100"/>
    </location>
</feature>
<keyword evidence="2" id="KW-0732">Signal</keyword>
<dbReference type="PANTHER" id="PTHR13153">
    <property type="entry name" value="CGTHBA PROTEIN -14 GENE PROTEIN"/>
    <property type="match status" value="1"/>
</dbReference>
<evidence type="ECO:0000259" key="5">
    <source>
        <dbReference type="Pfam" id="PF24064"/>
    </source>
</evidence>
<comment type="similarity">
    <text evidence="1 2">Belongs to the NPR3 family.</text>
</comment>
<feature type="compositionally biased region" description="Low complexity" evidence="4">
    <location>
        <begin position="355"/>
        <end position="370"/>
    </location>
</feature>